<dbReference type="Proteomes" id="UP000659388">
    <property type="component" value="Unassembled WGS sequence"/>
</dbReference>
<dbReference type="SUPFAM" id="SSF46894">
    <property type="entry name" value="C-terminal effector domain of the bipartite response regulators"/>
    <property type="match status" value="1"/>
</dbReference>
<proteinExistence type="predicted"/>
<dbReference type="InterPro" id="IPR039420">
    <property type="entry name" value="WalR-like"/>
</dbReference>
<dbReference type="InterPro" id="IPR036388">
    <property type="entry name" value="WH-like_DNA-bd_sf"/>
</dbReference>
<evidence type="ECO:0000256" key="2">
    <source>
        <dbReference type="ARBA" id="ARBA00023012"/>
    </source>
</evidence>
<protein>
    <submittedName>
        <fullName evidence="8">Response regulator transcription factor</fullName>
    </submittedName>
</protein>
<dbReference type="SMART" id="SM00448">
    <property type="entry name" value="REC"/>
    <property type="match status" value="1"/>
</dbReference>
<evidence type="ECO:0000256" key="1">
    <source>
        <dbReference type="ARBA" id="ARBA00022553"/>
    </source>
</evidence>
<evidence type="ECO:0000259" key="6">
    <source>
        <dbReference type="PROSITE" id="PS50110"/>
    </source>
</evidence>
<dbReference type="GO" id="GO:0006355">
    <property type="term" value="P:regulation of DNA-templated transcription"/>
    <property type="evidence" value="ECO:0007669"/>
    <property type="project" value="InterPro"/>
</dbReference>
<dbReference type="EMBL" id="JAESIY010000001">
    <property type="protein sequence ID" value="MBL3654687.1"/>
    <property type="molecule type" value="Genomic_DNA"/>
</dbReference>
<sequence>MSNRNILLVEDDSSLGFVIQDNLIQHGYKVSRCYNGDEGLSVYQNESFDLCILDVMLPKKDGFTLAQELRKIDNEVPIIFLTAKAMQEDKLTGFEVGGDDYITKPFHMRELIYRIEVFLKRTSRKPGVSTFAIGKYVFDHSNLSLKLHGKEKMLTQKEADVLRVLCSHKGEVVKREDILKEVWGSDDYFVGRSMDVFISKLRKYLKDDHSVEIINHHGVGFKFLC</sequence>
<keyword evidence="1 4" id="KW-0597">Phosphoprotein</keyword>
<evidence type="ECO:0000256" key="5">
    <source>
        <dbReference type="PROSITE-ProRule" id="PRU01091"/>
    </source>
</evidence>
<keyword evidence="2" id="KW-0902">Two-component regulatory system</keyword>
<dbReference type="Gene3D" id="1.10.10.10">
    <property type="entry name" value="Winged helix-like DNA-binding domain superfamily/Winged helix DNA-binding domain"/>
    <property type="match status" value="1"/>
</dbReference>
<feature type="domain" description="OmpR/PhoB-type" evidence="7">
    <location>
        <begin position="128"/>
        <end position="225"/>
    </location>
</feature>
<evidence type="ECO:0000256" key="3">
    <source>
        <dbReference type="ARBA" id="ARBA00023125"/>
    </source>
</evidence>
<dbReference type="PROSITE" id="PS50110">
    <property type="entry name" value="RESPONSE_REGULATORY"/>
    <property type="match status" value="1"/>
</dbReference>
<dbReference type="Gene3D" id="6.10.250.690">
    <property type="match status" value="1"/>
</dbReference>
<feature type="domain" description="Response regulatory" evidence="6">
    <location>
        <begin position="5"/>
        <end position="119"/>
    </location>
</feature>
<feature type="DNA-binding region" description="OmpR/PhoB-type" evidence="5">
    <location>
        <begin position="128"/>
        <end position="225"/>
    </location>
</feature>
<evidence type="ECO:0000259" key="7">
    <source>
        <dbReference type="PROSITE" id="PS51755"/>
    </source>
</evidence>
<evidence type="ECO:0000313" key="9">
    <source>
        <dbReference type="Proteomes" id="UP000659388"/>
    </source>
</evidence>
<reference evidence="8" key="1">
    <citation type="submission" date="2021-01" db="EMBL/GenBank/DDBJ databases">
        <title>Fulvivirga kasyanovii gen. nov., sp nov., a novel member of the phylum Bacteroidetes isolated from seawater in a mussel farm.</title>
        <authorList>
            <person name="Zhao L.-H."/>
            <person name="Wang Z.-J."/>
        </authorList>
    </citation>
    <scope>NUCLEOTIDE SEQUENCE</scope>
    <source>
        <strain evidence="8">2943</strain>
    </source>
</reference>
<accession>A0A937JZR0</accession>
<comment type="caution">
    <text evidence="8">The sequence shown here is derived from an EMBL/GenBank/DDBJ whole genome shotgun (WGS) entry which is preliminary data.</text>
</comment>
<dbReference type="SUPFAM" id="SSF52172">
    <property type="entry name" value="CheY-like"/>
    <property type="match status" value="1"/>
</dbReference>
<dbReference type="InterPro" id="IPR011006">
    <property type="entry name" value="CheY-like_superfamily"/>
</dbReference>
<dbReference type="Pfam" id="PF00072">
    <property type="entry name" value="Response_reg"/>
    <property type="match status" value="1"/>
</dbReference>
<dbReference type="GO" id="GO:0000976">
    <property type="term" value="F:transcription cis-regulatory region binding"/>
    <property type="evidence" value="ECO:0007669"/>
    <property type="project" value="TreeGrafter"/>
</dbReference>
<dbReference type="InterPro" id="IPR001789">
    <property type="entry name" value="Sig_transdc_resp-reg_receiver"/>
</dbReference>
<name>A0A937JZR0_9BACT</name>
<dbReference type="GO" id="GO:0005829">
    <property type="term" value="C:cytosol"/>
    <property type="evidence" value="ECO:0007669"/>
    <property type="project" value="TreeGrafter"/>
</dbReference>
<dbReference type="PANTHER" id="PTHR48111">
    <property type="entry name" value="REGULATOR OF RPOS"/>
    <property type="match status" value="1"/>
</dbReference>
<dbReference type="Pfam" id="PF00486">
    <property type="entry name" value="Trans_reg_C"/>
    <property type="match status" value="1"/>
</dbReference>
<organism evidence="8 9">
    <name type="scientific">Fulvivirga sediminis</name>
    <dbReference type="NCBI Taxonomy" id="2803949"/>
    <lineage>
        <taxon>Bacteria</taxon>
        <taxon>Pseudomonadati</taxon>
        <taxon>Bacteroidota</taxon>
        <taxon>Cytophagia</taxon>
        <taxon>Cytophagales</taxon>
        <taxon>Fulvivirgaceae</taxon>
        <taxon>Fulvivirga</taxon>
    </lineage>
</organism>
<dbReference type="InterPro" id="IPR001867">
    <property type="entry name" value="OmpR/PhoB-type_DNA-bd"/>
</dbReference>
<gene>
    <name evidence="8" type="ORF">JL102_00990</name>
</gene>
<evidence type="ECO:0000256" key="4">
    <source>
        <dbReference type="PROSITE-ProRule" id="PRU00169"/>
    </source>
</evidence>
<dbReference type="GO" id="GO:0000156">
    <property type="term" value="F:phosphorelay response regulator activity"/>
    <property type="evidence" value="ECO:0007669"/>
    <property type="project" value="TreeGrafter"/>
</dbReference>
<dbReference type="PANTHER" id="PTHR48111:SF40">
    <property type="entry name" value="PHOSPHATE REGULON TRANSCRIPTIONAL REGULATORY PROTEIN PHOB"/>
    <property type="match status" value="1"/>
</dbReference>
<dbReference type="Gene3D" id="3.40.50.2300">
    <property type="match status" value="1"/>
</dbReference>
<evidence type="ECO:0000313" key="8">
    <source>
        <dbReference type="EMBL" id="MBL3654687.1"/>
    </source>
</evidence>
<dbReference type="InterPro" id="IPR016032">
    <property type="entry name" value="Sig_transdc_resp-reg_C-effctor"/>
</dbReference>
<keyword evidence="9" id="KW-1185">Reference proteome</keyword>
<dbReference type="GO" id="GO:0032993">
    <property type="term" value="C:protein-DNA complex"/>
    <property type="evidence" value="ECO:0007669"/>
    <property type="project" value="TreeGrafter"/>
</dbReference>
<dbReference type="RefSeq" id="WP_202241724.1">
    <property type="nucleotide sequence ID" value="NZ_JAESIY010000001.1"/>
</dbReference>
<dbReference type="CDD" id="cd17574">
    <property type="entry name" value="REC_OmpR"/>
    <property type="match status" value="1"/>
</dbReference>
<dbReference type="AlphaFoldDB" id="A0A937JZR0"/>
<feature type="modified residue" description="4-aspartylphosphate" evidence="4">
    <location>
        <position position="54"/>
    </location>
</feature>
<dbReference type="PROSITE" id="PS51755">
    <property type="entry name" value="OMPR_PHOB"/>
    <property type="match status" value="1"/>
</dbReference>
<keyword evidence="3 5" id="KW-0238">DNA-binding</keyword>
<dbReference type="CDD" id="cd00383">
    <property type="entry name" value="trans_reg_C"/>
    <property type="match status" value="1"/>
</dbReference>
<dbReference type="SMART" id="SM00862">
    <property type="entry name" value="Trans_reg_C"/>
    <property type="match status" value="1"/>
</dbReference>